<feature type="compositionally biased region" description="Basic and acidic residues" evidence="7">
    <location>
        <begin position="421"/>
        <end position="443"/>
    </location>
</feature>
<dbReference type="PANTHER" id="PTHR12778">
    <property type="entry name" value="SOLUTE CARRIER FAMILY 33 ACETYL-COA TRANSPORTER -RELATED"/>
    <property type="match status" value="1"/>
</dbReference>
<keyword evidence="5 8" id="KW-1133">Transmembrane helix</keyword>
<evidence type="ECO:0000313" key="11">
    <source>
        <dbReference type="Proteomes" id="UP000239089"/>
    </source>
</evidence>
<dbReference type="InterPro" id="IPR036259">
    <property type="entry name" value="MFS_trans_sf"/>
</dbReference>
<dbReference type="Proteomes" id="UP000239089">
    <property type="component" value="Unassembled WGS sequence"/>
</dbReference>
<feature type="transmembrane region" description="Helical" evidence="8">
    <location>
        <begin position="182"/>
        <end position="201"/>
    </location>
</feature>
<feature type="domain" description="Major facilitator superfamily (MFS) profile" evidence="9">
    <location>
        <begin position="17"/>
        <end position="418"/>
    </location>
</feature>
<dbReference type="EMBL" id="NHSJ01000141">
    <property type="protein sequence ID" value="PPQ25735.1"/>
    <property type="molecule type" value="Genomic_DNA"/>
</dbReference>
<protein>
    <submittedName>
        <fullName evidence="10">AmpG family muropeptide MFS transporter</fullName>
    </submittedName>
</protein>
<comment type="subcellular location">
    <subcellularLocation>
        <location evidence="1">Membrane</location>
        <topology evidence="1">Multi-pass membrane protein</topology>
    </subcellularLocation>
</comment>
<reference evidence="10 11" key="1">
    <citation type="journal article" date="2018" name="Arch. Microbiol.">
        <title>New insights into the metabolic potential of the phototrophic purple bacterium Rhodopila globiformis DSM 161(T) from its draft genome sequence and evidence for a vanadium-dependent nitrogenase.</title>
        <authorList>
            <person name="Imhoff J.F."/>
            <person name="Rahn T."/>
            <person name="Kunzel S."/>
            <person name="Neulinger S.C."/>
        </authorList>
    </citation>
    <scope>NUCLEOTIDE SEQUENCE [LARGE SCALE GENOMIC DNA]</scope>
    <source>
        <strain evidence="10 11">DSM 16996</strain>
    </source>
</reference>
<sequence length="451" mass="48367">MTTESPRGRKKLFADRTLPLMLALGFSSGLPFLLVFSTQSTWLREVGVSREAIGMISWVALAYSLKFLWAPLLDRYDAPFFGKRLGRRRGWMALIQIGVMLCLGGLAFGDPAKSLVWTIAFSFLLGFCGSTQDITIDGWRIAVAPPDKQGALSAASQVGYKIALLCAGAGALYIAQFQSWRAAYLAMACLMAVGFVANLLAPEPKTHIEAAPGARKSLIETYAEPLKEFFARNGRATVLFLLLLAIYRLPDFVSGVMANPLYIDLGFSKTDIANITKIFGFGVGLGGIFAGGWCASRFGLMPTLFAGGMAASASHLSLAWLAHVGNDMGMLTVAICVENFAGGFAGTALVAFMSSLVSPLHAAAQYALLSSLYALPGKVLGGFSGFAVAKFGYSAFFIGTSCIGLPVAALCLAVWRVHAQDKRDQDKRDQDRRDQDRRDKDDAGAEENSLA</sequence>
<feature type="transmembrane region" description="Helical" evidence="8">
    <location>
        <begin position="395"/>
        <end position="415"/>
    </location>
</feature>
<feature type="transmembrane region" description="Helical" evidence="8">
    <location>
        <begin position="114"/>
        <end position="131"/>
    </location>
</feature>
<feature type="transmembrane region" description="Helical" evidence="8">
    <location>
        <begin position="52"/>
        <end position="69"/>
    </location>
</feature>
<name>A0A2S6MTP7_9HYPH</name>
<evidence type="ECO:0000256" key="5">
    <source>
        <dbReference type="ARBA" id="ARBA00022989"/>
    </source>
</evidence>
<keyword evidence="3" id="KW-0813">Transport</keyword>
<feature type="region of interest" description="Disordered" evidence="7">
    <location>
        <begin position="421"/>
        <end position="451"/>
    </location>
</feature>
<evidence type="ECO:0000256" key="6">
    <source>
        <dbReference type="ARBA" id="ARBA00023136"/>
    </source>
</evidence>
<organism evidence="10 11">
    <name type="scientific">Rhodoblastus sphagnicola</name>
    <dbReference type="NCBI Taxonomy" id="333368"/>
    <lineage>
        <taxon>Bacteria</taxon>
        <taxon>Pseudomonadati</taxon>
        <taxon>Pseudomonadota</taxon>
        <taxon>Alphaproteobacteria</taxon>
        <taxon>Hyphomicrobiales</taxon>
        <taxon>Rhodoblastaceae</taxon>
        <taxon>Rhodoblastus</taxon>
    </lineage>
</organism>
<keyword evidence="11" id="KW-1185">Reference proteome</keyword>
<evidence type="ECO:0000256" key="1">
    <source>
        <dbReference type="ARBA" id="ARBA00004141"/>
    </source>
</evidence>
<comment type="similarity">
    <text evidence="2">Belongs to the major facilitator superfamily.</text>
</comment>
<dbReference type="AlphaFoldDB" id="A0A2S6MTP7"/>
<dbReference type="PROSITE" id="PS50850">
    <property type="entry name" value="MFS"/>
    <property type="match status" value="1"/>
</dbReference>
<evidence type="ECO:0000256" key="7">
    <source>
        <dbReference type="SAM" id="MobiDB-lite"/>
    </source>
</evidence>
<dbReference type="InterPro" id="IPR020846">
    <property type="entry name" value="MFS_dom"/>
</dbReference>
<feature type="transmembrane region" description="Helical" evidence="8">
    <location>
        <begin position="278"/>
        <end position="296"/>
    </location>
</feature>
<evidence type="ECO:0000313" key="10">
    <source>
        <dbReference type="EMBL" id="PPQ25735.1"/>
    </source>
</evidence>
<dbReference type="PANTHER" id="PTHR12778:SF10">
    <property type="entry name" value="MAJOR FACILITATOR SUPERFAMILY DOMAIN-CONTAINING PROTEIN 3"/>
    <property type="match status" value="1"/>
</dbReference>
<dbReference type="GO" id="GO:0022857">
    <property type="term" value="F:transmembrane transporter activity"/>
    <property type="evidence" value="ECO:0007669"/>
    <property type="project" value="InterPro"/>
</dbReference>
<dbReference type="InterPro" id="IPR011701">
    <property type="entry name" value="MFS"/>
</dbReference>
<evidence type="ECO:0000256" key="2">
    <source>
        <dbReference type="ARBA" id="ARBA00008335"/>
    </source>
</evidence>
<accession>A0A2S6MTP7</accession>
<feature type="transmembrane region" description="Helical" evidence="8">
    <location>
        <begin position="20"/>
        <end position="40"/>
    </location>
</feature>
<evidence type="ECO:0000259" key="9">
    <source>
        <dbReference type="PROSITE" id="PS50850"/>
    </source>
</evidence>
<dbReference type="NCBIfam" id="TIGR00901">
    <property type="entry name" value="2A0125"/>
    <property type="match status" value="1"/>
</dbReference>
<feature type="transmembrane region" description="Helical" evidence="8">
    <location>
        <begin position="90"/>
        <end position="108"/>
    </location>
</feature>
<dbReference type="SUPFAM" id="SSF103473">
    <property type="entry name" value="MFS general substrate transporter"/>
    <property type="match status" value="1"/>
</dbReference>
<keyword evidence="6 8" id="KW-0472">Membrane</keyword>
<feature type="transmembrane region" description="Helical" evidence="8">
    <location>
        <begin position="303"/>
        <end position="322"/>
    </location>
</feature>
<dbReference type="OrthoDB" id="9787815at2"/>
<keyword evidence="4 8" id="KW-0812">Transmembrane</keyword>
<dbReference type="Gene3D" id="1.20.1250.20">
    <property type="entry name" value="MFS general substrate transporter like domains"/>
    <property type="match status" value="2"/>
</dbReference>
<evidence type="ECO:0000256" key="4">
    <source>
        <dbReference type="ARBA" id="ARBA00022692"/>
    </source>
</evidence>
<feature type="transmembrane region" description="Helical" evidence="8">
    <location>
        <begin position="366"/>
        <end position="389"/>
    </location>
</feature>
<feature type="transmembrane region" description="Helical" evidence="8">
    <location>
        <begin position="328"/>
        <end position="354"/>
    </location>
</feature>
<dbReference type="InterPro" id="IPR004752">
    <property type="entry name" value="AmpG_permease/AT-1"/>
</dbReference>
<evidence type="ECO:0000256" key="3">
    <source>
        <dbReference type="ARBA" id="ARBA00022448"/>
    </source>
</evidence>
<dbReference type="RefSeq" id="WP_104510849.1">
    <property type="nucleotide sequence ID" value="NZ_JACIGC010000003.1"/>
</dbReference>
<evidence type="ECO:0000256" key="8">
    <source>
        <dbReference type="SAM" id="Phobius"/>
    </source>
</evidence>
<feature type="transmembrane region" description="Helical" evidence="8">
    <location>
        <begin position="236"/>
        <end position="258"/>
    </location>
</feature>
<gene>
    <name evidence="10" type="ORF">CCR94_24190</name>
</gene>
<proteinExistence type="inferred from homology"/>
<feature type="transmembrane region" description="Helical" evidence="8">
    <location>
        <begin position="158"/>
        <end position="176"/>
    </location>
</feature>
<comment type="caution">
    <text evidence="10">The sequence shown here is derived from an EMBL/GenBank/DDBJ whole genome shotgun (WGS) entry which is preliminary data.</text>
</comment>
<dbReference type="GO" id="GO:0016020">
    <property type="term" value="C:membrane"/>
    <property type="evidence" value="ECO:0007669"/>
    <property type="project" value="UniProtKB-SubCell"/>
</dbReference>
<dbReference type="Pfam" id="PF07690">
    <property type="entry name" value="MFS_1"/>
    <property type="match status" value="1"/>
</dbReference>